<dbReference type="Pfam" id="PF01522">
    <property type="entry name" value="Polysacc_deac_1"/>
    <property type="match status" value="1"/>
</dbReference>
<gene>
    <name evidence="2" type="ORF">SAMN04488528_103326</name>
</gene>
<evidence type="ECO:0000313" key="3">
    <source>
        <dbReference type="Proteomes" id="UP000198619"/>
    </source>
</evidence>
<dbReference type="EMBL" id="FOKI01000033">
    <property type="protein sequence ID" value="SFB35590.1"/>
    <property type="molecule type" value="Genomic_DNA"/>
</dbReference>
<dbReference type="PANTHER" id="PTHR10587:SF125">
    <property type="entry name" value="POLYSACCHARIDE DEACETYLASE YHEN-RELATED"/>
    <property type="match status" value="1"/>
</dbReference>
<dbReference type="SUPFAM" id="SSF88713">
    <property type="entry name" value="Glycoside hydrolase/deacetylase"/>
    <property type="match status" value="1"/>
</dbReference>
<dbReference type="PANTHER" id="PTHR10587">
    <property type="entry name" value="GLYCOSYL TRANSFERASE-RELATED"/>
    <property type="match status" value="1"/>
</dbReference>
<evidence type="ECO:0000313" key="2">
    <source>
        <dbReference type="EMBL" id="SFB35590.1"/>
    </source>
</evidence>
<dbReference type="Proteomes" id="UP000198619">
    <property type="component" value="Unassembled WGS sequence"/>
</dbReference>
<feature type="domain" description="NodB homology" evidence="1">
    <location>
        <begin position="68"/>
        <end position="271"/>
    </location>
</feature>
<dbReference type="RefSeq" id="WP_090042623.1">
    <property type="nucleotide sequence ID" value="NZ_FOKI01000033.1"/>
</dbReference>
<name>A0A1I1AGG5_9CLOT</name>
<protein>
    <submittedName>
        <fullName evidence="2">Peptidoglycan/xylan/chitin deacetylase, PgdA/CDA1 family</fullName>
    </submittedName>
</protein>
<organism evidence="2 3">
    <name type="scientific">Clostridium frigidicarnis</name>
    <dbReference type="NCBI Taxonomy" id="84698"/>
    <lineage>
        <taxon>Bacteria</taxon>
        <taxon>Bacillati</taxon>
        <taxon>Bacillota</taxon>
        <taxon>Clostridia</taxon>
        <taxon>Eubacteriales</taxon>
        <taxon>Clostridiaceae</taxon>
        <taxon>Clostridium</taxon>
    </lineage>
</organism>
<dbReference type="AlphaFoldDB" id="A0A1I1AGG5"/>
<dbReference type="InterPro" id="IPR050248">
    <property type="entry name" value="Polysacc_deacetylase_ArnD"/>
</dbReference>
<keyword evidence="3" id="KW-1185">Reference proteome</keyword>
<evidence type="ECO:0000259" key="1">
    <source>
        <dbReference type="PROSITE" id="PS51677"/>
    </source>
</evidence>
<dbReference type="InterPro" id="IPR002509">
    <property type="entry name" value="NODB_dom"/>
</dbReference>
<dbReference type="GO" id="GO:0016810">
    <property type="term" value="F:hydrolase activity, acting on carbon-nitrogen (but not peptide) bonds"/>
    <property type="evidence" value="ECO:0007669"/>
    <property type="project" value="InterPro"/>
</dbReference>
<accession>A0A1I1AGG5</accession>
<dbReference type="Gene3D" id="3.20.20.370">
    <property type="entry name" value="Glycoside hydrolase/deacetylase"/>
    <property type="match status" value="1"/>
</dbReference>
<sequence>MKKRLIMVLAIVFIITNVIVLLPCAKENINEDENNTSEESKVVLKNQGTDVSVVQDILHRRSENDGKKIVFLTFDDGPSNKITPKILDILKENNIKATFFVCGSNIKDQSDSKILIKRALEEGHSIGNHTCSHSYSKLYPNENTNVELFLKEVEETNNLIKEAAGSDFSTRLVRMPNGEMTRRHKKDKNIDRLIEKLKEKDMYSVDWNALTGDEEGNRNKNTSELLRYLKKTSKDKEKLVILMHDSRQKKNTLEALPEVIAYLKSEGFEFSSMK</sequence>
<dbReference type="PROSITE" id="PS51677">
    <property type="entry name" value="NODB"/>
    <property type="match status" value="1"/>
</dbReference>
<proteinExistence type="predicted"/>
<dbReference type="STRING" id="84698.SAMN04488528_103326"/>
<dbReference type="OrthoDB" id="258610at2"/>
<dbReference type="InterPro" id="IPR011330">
    <property type="entry name" value="Glyco_hydro/deAcase_b/a-brl"/>
</dbReference>
<dbReference type="CDD" id="cd10944">
    <property type="entry name" value="CE4_SmPgdA_like"/>
    <property type="match status" value="1"/>
</dbReference>
<reference evidence="2 3" key="1">
    <citation type="submission" date="2016-10" db="EMBL/GenBank/DDBJ databases">
        <authorList>
            <person name="de Groot N.N."/>
        </authorList>
    </citation>
    <scope>NUCLEOTIDE SEQUENCE [LARGE SCALE GENOMIC DNA]</scope>
    <source>
        <strain evidence="2 3">DSM 12271</strain>
    </source>
</reference>
<dbReference type="GO" id="GO:0005975">
    <property type="term" value="P:carbohydrate metabolic process"/>
    <property type="evidence" value="ECO:0007669"/>
    <property type="project" value="InterPro"/>
</dbReference>